<protein>
    <submittedName>
        <fullName evidence="1">Uncharacterized protein</fullName>
    </submittedName>
</protein>
<sequence length="151" mass="17879">MIDNNFNFKEIHCGSLIKQGVLEKNIELGSICAFFKCEKEEVYSMYEKETLNTEIILKWSKLLEYNFFRIYSEHLILYSPQTRVNTKSQGKGTAKKKNWAYRKNIYTKGMIDFILEILDKGEKNNLQITQEYGIPKSTLNKWRDKYPNGKK</sequence>
<evidence type="ECO:0000313" key="1">
    <source>
        <dbReference type="EMBL" id="CAA7392200.1"/>
    </source>
</evidence>
<reference evidence="1 2" key="1">
    <citation type="submission" date="2020-01" db="EMBL/GenBank/DDBJ databases">
        <authorList>
            <person name="Rodrigo-Torres L."/>
            <person name="Arahal R. D."/>
            <person name="Lucena T."/>
        </authorList>
    </citation>
    <scope>NUCLEOTIDE SEQUENCE [LARGE SCALE GENOMIC DNA]</scope>
    <source>
        <strain evidence="1 2">CECT 9393</strain>
    </source>
</reference>
<evidence type="ECO:0000313" key="2">
    <source>
        <dbReference type="Proteomes" id="UP000445309"/>
    </source>
</evidence>
<gene>
    <name evidence="1" type="ORF">CHRY9393_03062</name>
</gene>
<dbReference type="Proteomes" id="UP000445309">
    <property type="component" value="Unassembled WGS sequence"/>
</dbReference>
<dbReference type="RefSeq" id="WP_162074036.1">
    <property type="nucleotide sequence ID" value="NZ_CACVBY010000097.1"/>
</dbReference>
<keyword evidence="2" id="KW-1185">Reference proteome</keyword>
<proteinExistence type="predicted"/>
<organism evidence="1 2">
    <name type="scientific">Chryseobacterium fistulae</name>
    <dbReference type="NCBI Taxonomy" id="2675058"/>
    <lineage>
        <taxon>Bacteria</taxon>
        <taxon>Pseudomonadati</taxon>
        <taxon>Bacteroidota</taxon>
        <taxon>Flavobacteriia</taxon>
        <taxon>Flavobacteriales</taxon>
        <taxon>Weeksellaceae</taxon>
        <taxon>Chryseobacterium group</taxon>
        <taxon>Chryseobacterium</taxon>
    </lineage>
</organism>
<dbReference type="AlphaFoldDB" id="A0A6N4XY92"/>
<dbReference type="EMBL" id="CACVBY010000097">
    <property type="protein sequence ID" value="CAA7392200.1"/>
    <property type="molecule type" value="Genomic_DNA"/>
</dbReference>
<name>A0A6N4XY92_9FLAO</name>
<accession>A0A6N4XY92</accession>